<dbReference type="AlphaFoldDB" id="A0A975PNZ0"/>
<evidence type="ECO:0000313" key="2">
    <source>
        <dbReference type="Proteomes" id="UP000683291"/>
    </source>
</evidence>
<proteinExistence type="predicted"/>
<gene>
    <name evidence="1" type="ORF">KDD17_18330</name>
</gene>
<accession>A0A975PNZ0</accession>
<evidence type="ECO:0000313" key="1">
    <source>
        <dbReference type="EMBL" id="QUJ78347.1"/>
    </source>
</evidence>
<name>A0A975PNZ0_9RHOB</name>
<reference evidence="1" key="1">
    <citation type="submission" date="2021-04" db="EMBL/GenBank/DDBJ databases">
        <title>Complete genome sequence for Sulfitobacter sp. strain JK7-1.</title>
        <authorList>
            <person name="Park S.-J."/>
        </authorList>
    </citation>
    <scope>NUCLEOTIDE SEQUENCE</scope>
    <source>
        <strain evidence="1">JK7-1</strain>
    </source>
</reference>
<organism evidence="1 2">
    <name type="scientific">Sulfitobacter albidus</name>
    <dbReference type="NCBI Taxonomy" id="2829501"/>
    <lineage>
        <taxon>Bacteria</taxon>
        <taxon>Pseudomonadati</taxon>
        <taxon>Pseudomonadota</taxon>
        <taxon>Alphaproteobacteria</taxon>
        <taxon>Rhodobacterales</taxon>
        <taxon>Roseobacteraceae</taxon>
        <taxon>Sulfitobacter</taxon>
    </lineage>
</organism>
<dbReference type="RefSeq" id="WP_212706539.1">
    <property type="nucleotide sequence ID" value="NZ_CP073584.1"/>
</dbReference>
<keyword evidence="2" id="KW-1185">Reference proteome</keyword>
<sequence>MIIDTPLSRLDRQHRTNLMANYMPRSSAQVIMLCTDTELTPDLSDIIRPYVSRRFEIGAVGGGQRTEITVLDPEQDAQVLETTDAH</sequence>
<dbReference type="KEGG" id="sual:KDD17_18330"/>
<dbReference type="Proteomes" id="UP000683291">
    <property type="component" value="Chromosome pJK7-1-3"/>
</dbReference>
<dbReference type="EMBL" id="CP073584">
    <property type="protein sequence ID" value="QUJ78347.1"/>
    <property type="molecule type" value="Genomic_DNA"/>
</dbReference>
<protein>
    <submittedName>
        <fullName evidence="1">Uncharacterized protein</fullName>
    </submittedName>
</protein>